<dbReference type="Proteomes" id="UP000194003">
    <property type="component" value="Unassembled WGS sequence"/>
</dbReference>
<dbReference type="Gene3D" id="2.102.10.10">
    <property type="entry name" value="Rieske [2Fe-2S] iron-sulphur domain"/>
    <property type="match status" value="1"/>
</dbReference>
<evidence type="ECO:0000256" key="3">
    <source>
        <dbReference type="ARBA" id="ARBA00023004"/>
    </source>
</evidence>
<name>A0A1Y2K9A7_9PROT</name>
<dbReference type="PROSITE" id="PS51296">
    <property type="entry name" value="RIESKE"/>
    <property type="match status" value="1"/>
</dbReference>
<dbReference type="GO" id="GO:0051920">
    <property type="term" value="F:peroxiredoxin activity"/>
    <property type="evidence" value="ECO:0007669"/>
    <property type="project" value="InterPro"/>
</dbReference>
<evidence type="ECO:0000313" key="6">
    <source>
        <dbReference type="EMBL" id="OSM07077.1"/>
    </source>
</evidence>
<dbReference type="GO" id="GO:0051537">
    <property type="term" value="F:2 iron, 2 sulfur cluster binding"/>
    <property type="evidence" value="ECO:0007669"/>
    <property type="project" value="UniProtKB-KW"/>
</dbReference>
<evidence type="ECO:0000256" key="4">
    <source>
        <dbReference type="ARBA" id="ARBA00023014"/>
    </source>
</evidence>
<keyword evidence="1" id="KW-0001">2Fe-2S</keyword>
<keyword evidence="2" id="KW-0479">Metal-binding</keyword>
<dbReference type="SUPFAM" id="SSF50022">
    <property type="entry name" value="ISP domain"/>
    <property type="match status" value="1"/>
</dbReference>
<evidence type="ECO:0000259" key="5">
    <source>
        <dbReference type="PROSITE" id="PS51296"/>
    </source>
</evidence>
<reference evidence="6 7" key="1">
    <citation type="journal article" date="2016" name="BMC Genomics">
        <title>Combined genomic and structural analyses of a cultured magnetotactic bacterium reveals its niche adaptation to a dynamic environment.</title>
        <authorList>
            <person name="Araujo A.C."/>
            <person name="Morillo V."/>
            <person name="Cypriano J."/>
            <person name="Teixeira L.C."/>
            <person name="Leao P."/>
            <person name="Lyra S."/>
            <person name="Almeida L.G."/>
            <person name="Bazylinski D.A."/>
            <person name="Vasconcellos A.T."/>
            <person name="Abreu F."/>
            <person name="Lins U."/>
        </authorList>
    </citation>
    <scope>NUCLEOTIDE SEQUENCE [LARGE SCALE GENOMIC DNA]</scope>
    <source>
        <strain evidence="6 7">IT-1</strain>
    </source>
</reference>
<dbReference type="SUPFAM" id="SSF69118">
    <property type="entry name" value="AhpD-like"/>
    <property type="match status" value="1"/>
</dbReference>
<dbReference type="InterPro" id="IPR003779">
    <property type="entry name" value="CMD-like"/>
</dbReference>
<keyword evidence="4" id="KW-0411">Iron-sulfur</keyword>
<proteinExistence type="predicted"/>
<dbReference type="Pfam" id="PF02627">
    <property type="entry name" value="CMD"/>
    <property type="match status" value="1"/>
</dbReference>
<dbReference type="InterPro" id="IPR017941">
    <property type="entry name" value="Rieske_2Fe-2S"/>
</dbReference>
<feature type="domain" description="Rieske" evidence="5">
    <location>
        <begin position="112"/>
        <end position="210"/>
    </location>
</feature>
<evidence type="ECO:0000313" key="7">
    <source>
        <dbReference type="Proteomes" id="UP000194003"/>
    </source>
</evidence>
<dbReference type="AlphaFoldDB" id="A0A1Y2K9A7"/>
<sequence>MSKALRYLAATRPEAATNLLGFYKHSVQALDDKTRHLIQIVTKISVGTERGLRQYAPKALKAGATKEEILDAVLMAFPAAGLNKVLDAIVVLNELELLPEVPDAEPAPAADPVLGALTDFPIKKMQCVSRATGDVIVYRPDETSVKVYDNHCSHARTSLCKGIDHGEQVECRIHNWVFDLASGKCVGPDPAGKPSLREVPAEVRDGQVVVTG</sequence>
<dbReference type="EMBL" id="LVJN01000015">
    <property type="protein sequence ID" value="OSM07077.1"/>
    <property type="molecule type" value="Genomic_DNA"/>
</dbReference>
<gene>
    <name evidence="6" type="ORF">MAIT1_00006</name>
</gene>
<dbReference type="OrthoDB" id="9800776at2"/>
<dbReference type="STRING" id="1434232.MAIT1_00006"/>
<evidence type="ECO:0000256" key="2">
    <source>
        <dbReference type="ARBA" id="ARBA00022723"/>
    </source>
</evidence>
<organism evidence="6 7">
    <name type="scientific">Magnetofaba australis IT-1</name>
    <dbReference type="NCBI Taxonomy" id="1434232"/>
    <lineage>
        <taxon>Bacteria</taxon>
        <taxon>Pseudomonadati</taxon>
        <taxon>Pseudomonadota</taxon>
        <taxon>Magnetococcia</taxon>
        <taxon>Magnetococcales</taxon>
        <taxon>Magnetococcaceae</taxon>
        <taxon>Magnetofaba</taxon>
    </lineage>
</organism>
<dbReference type="Gene3D" id="1.20.1290.10">
    <property type="entry name" value="AhpD-like"/>
    <property type="match status" value="1"/>
</dbReference>
<dbReference type="InterPro" id="IPR029032">
    <property type="entry name" value="AhpD-like"/>
</dbReference>
<dbReference type="GO" id="GO:0046872">
    <property type="term" value="F:metal ion binding"/>
    <property type="evidence" value="ECO:0007669"/>
    <property type="project" value="UniProtKB-KW"/>
</dbReference>
<dbReference type="RefSeq" id="WP_085441024.1">
    <property type="nucleotide sequence ID" value="NZ_LVJN01000015.1"/>
</dbReference>
<keyword evidence="3" id="KW-0408">Iron</keyword>
<comment type="caution">
    <text evidence="6">The sequence shown here is derived from an EMBL/GenBank/DDBJ whole genome shotgun (WGS) entry which is preliminary data.</text>
</comment>
<accession>A0A1Y2K9A7</accession>
<evidence type="ECO:0000256" key="1">
    <source>
        <dbReference type="ARBA" id="ARBA00022714"/>
    </source>
</evidence>
<dbReference type="Pfam" id="PF00355">
    <property type="entry name" value="Rieske"/>
    <property type="match status" value="1"/>
</dbReference>
<dbReference type="InterPro" id="IPR036922">
    <property type="entry name" value="Rieske_2Fe-2S_sf"/>
</dbReference>
<keyword evidence="7" id="KW-1185">Reference proteome</keyword>
<protein>
    <submittedName>
        <fullName evidence="6">Putative carboxymuconolactone decarboxylase</fullName>
    </submittedName>
</protein>